<dbReference type="GO" id="GO:0005739">
    <property type="term" value="C:mitochondrion"/>
    <property type="evidence" value="ECO:0007669"/>
    <property type="project" value="TreeGrafter"/>
</dbReference>
<dbReference type="AlphaFoldDB" id="A0A7S2YX96"/>
<protein>
    <recommendedName>
        <fullName evidence="5">OPA3-like protein</fullName>
    </recommendedName>
</protein>
<accession>A0A7S2YX96</accession>
<dbReference type="PANTHER" id="PTHR12499">
    <property type="entry name" value="OPTIC ATROPHY 3 PROTEIN OPA3"/>
    <property type="match status" value="1"/>
</dbReference>
<dbReference type="PANTHER" id="PTHR12499:SF0">
    <property type="entry name" value="OPTIC ATROPHY 3 PROTEIN"/>
    <property type="match status" value="1"/>
</dbReference>
<dbReference type="InterPro" id="IPR010754">
    <property type="entry name" value="OPA3-like"/>
</dbReference>
<evidence type="ECO:0000256" key="2">
    <source>
        <dbReference type="ARBA" id="ARBA00023054"/>
    </source>
</evidence>
<gene>
    <name evidence="4" type="ORF">CLAU1311_LOCUS1329</name>
</gene>
<reference evidence="4" key="1">
    <citation type="submission" date="2021-01" db="EMBL/GenBank/DDBJ databases">
        <authorList>
            <person name="Corre E."/>
            <person name="Pelletier E."/>
            <person name="Niang G."/>
            <person name="Scheremetjew M."/>
            <person name="Finn R."/>
            <person name="Kale V."/>
            <person name="Holt S."/>
            <person name="Cochrane G."/>
            <person name="Meng A."/>
            <person name="Brown T."/>
            <person name="Cohen L."/>
        </authorList>
    </citation>
    <scope>NUCLEOTIDE SEQUENCE</scope>
    <source>
        <strain evidence="4">RCC856</strain>
    </source>
</reference>
<evidence type="ECO:0000256" key="1">
    <source>
        <dbReference type="ARBA" id="ARBA00007584"/>
    </source>
</evidence>
<dbReference type="GO" id="GO:0019216">
    <property type="term" value="P:regulation of lipid metabolic process"/>
    <property type="evidence" value="ECO:0007669"/>
    <property type="project" value="TreeGrafter"/>
</dbReference>
<evidence type="ECO:0000256" key="3">
    <source>
        <dbReference type="SAM" id="MobiDB-lite"/>
    </source>
</evidence>
<keyword evidence="2" id="KW-0175">Coiled coil</keyword>
<name>A0A7S2YX96_9CHLO</name>
<feature type="compositionally biased region" description="Basic and acidic residues" evidence="3">
    <location>
        <begin position="102"/>
        <end position="159"/>
    </location>
</feature>
<dbReference type="Pfam" id="PF07047">
    <property type="entry name" value="OPA3"/>
    <property type="match status" value="1"/>
</dbReference>
<organism evidence="4">
    <name type="scientific">Chloropicon laureae</name>
    <dbReference type="NCBI Taxonomy" id="464258"/>
    <lineage>
        <taxon>Eukaryota</taxon>
        <taxon>Viridiplantae</taxon>
        <taxon>Chlorophyta</taxon>
        <taxon>Chloropicophyceae</taxon>
        <taxon>Chloropicales</taxon>
        <taxon>Chloropicaceae</taxon>
        <taxon>Chloropicon</taxon>
    </lineage>
</organism>
<evidence type="ECO:0008006" key="5">
    <source>
        <dbReference type="Google" id="ProtNLM"/>
    </source>
</evidence>
<dbReference type="EMBL" id="HBHU01002051">
    <property type="protein sequence ID" value="CAE0010866.1"/>
    <property type="molecule type" value="Transcribed_RNA"/>
</dbReference>
<evidence type="ECO:0000313" key="4">
    <source>
        <dbReference type="EMBL" id="CAE0010866.1"/>
    </source>
</evidence>
<feature type="region of interest" description="Disordered" evidence="3">
    <location>
        <begin position="102"/>
        <end position="173"/>
    </location>
</feature>
<comment type="similarity">
    <text evidence="1">Belongs to the OPA3 family.</text>
</comment>
<sequence length="173" mass="19729">MAALAVKVLSLTVKTASKPLANSFQAYMLSHPVVRTRAIEAAQYLHRWNVGLTRASEDKEGRAFVARLNEEQALKLASKFVSEAFIYATAGGLVLFEYRASQRRDDAKKRDKAQRRAEKEKKRKEAERHHADALEAMARRQSEIAERLERLEREQEGRQAHSGWGRWGGWGPQ</sequence>
<proteinExistence type="inferred from homology"/>